<keyword evidence="1" id="KW-0812">Transmembrane</keyword>
<dbReference type="AlphaFoldDB" id="A0A4R9GM84"/>
<feature type="transmembrane region" description="Helical" evidence="1">
    <location>
        <begin position="269"/>
        <end position="286"/>
    </location>
</feature>
<feature type="transmembrane region" description="Helical" evidence="1">
    <location>
        <begin position="98"/>
        <end position="118"/>
    </location>
</feature>
<reference evidence="2" key="1">
    <citation type="journal article" date="2019" name="PLoS Negl. Trop. Dis.">
        <title>Revisiting the worldwide diversity of Leptospira species in the environment.</title>
        <authorList>
            <person name="Vincent A.T."/>
            <person name="Schiettekatte O."/>
            <person name="Bourhy P."/>
            <person name="Veyrier F.J."/>
            <person name="Picardeau M."/>
        </authorList>
    </citation>
    <scope>NUCLEOTIDE SEQUENCE [LARGE SCALE GENOMIC DNA]</scope>
    <source>
        <strain evidence="2">SCS5</strain>
    </source>
</reference>
<evidence type="ECO:0000313" key="3">
    <source>
        <dbReference type="Proteomes" id="UP000297855"/>
    </source>
</evidence>
<accession>A0A4R9GM84</accession>
<feature type="transmembrane region" description="Helical" evidence="1">
    <location>
        <begin position="30"/>
        <end position="48"/>
    </location>
</feature>
<protein>
    <submittedName>
        <fullName evidence="2">Flippase</fullName>
    </submittedName>
</protein>
<dbReference type="EMBL" id="RQEV01000012">
    <property type="protein sequence ID" value="TGK17290.1"/>
    <property type="molecule type" value="Genomic_DNA"/>
</dbReference>
<feature type="transmembrane region" description="Helical" evidence="1">
    <location>
        <begin position="155"/>
        <end position="177"/>
    </location>
</feature>
<feature type="transmembrane region" description="Helical" evidence="1">
    <location>
        <begin position="124"/>
        <end position="143"/>
    </location>
</feature>
<dbReference type="InterPro" id="IPR052556">
    <property type="entry name" value="PolySynth_Transporter"/>
</dbReference>
<feature type="transmembrane region" description="Helical" evidence="1">
    <location>
        <begin position="306"/>
        <end position="326"/>
    </location>
</feature>
<dbReference type="Proteomes" id="UP000297855">
    <property type="component" value="Unassembled WGS sequence"/>
</dbReference>
<name>A0A4R9GM84_9LEPT</name>
<dbReference type="PANTHER" id="PTHR43424">
    <property type="entry name" value="LOCUS PUTATIVE PROTEIN 1-RELATED"/>
    <property type="match status" value="1"/>
</dbReference>
<feature type="transmembrane region" description="Helical" evidence="1">
    <location>
        <begin position="394"/>
        <end position="415"/>
    </location>
</feature>
<dbReference type="OrthoDB" id="5240734at2"/>
<proteinExistence type="predicted"/>
<dbReference type="Pfam" id="PF13440">
    <property type="entry name" value="Polysacc_synt_3"/>
    <property type="match status" value="1"/>
</dbReference>
<dbReference type="RefSeq" id="WP_135813979.1">
    <property type="nucleotide sequence ID" value="NZ_RQEV01000012.1"/>
</dbReference>
<dbReference type="CDD" id="cd13128">
    <property type="entry name" value="MATE_Wzx_like"/>
    <property type="match status" value="1"/>
</dbReference>
<feature type="transmembrane region" description="Helical" evidence="1">
    <location>
        <begin position="332"/>
        <end position="357"/>
    </location>
</feature>
<keyword evidence="3" id="KW-1185">Reference proteome</keyword>
<keyword evidence="1" id="KW-0472">Membrane</keyword>
<sequence length="443" mass="50473">MLKILRRLTESPSSLSRIVTNSGWLFLDRAIRMGLGVVLGIWIARYLGPERYGSLNFVLALVALVGSIGSLGMDSIIVRDLLASEADREEILGSSFGLQLIAGFVSYATAIILIAFLRPHSTEMMLMTWILGFSLAIRAWSVVKYWFESQIYSKHIVILENSIFLIFAIVKILTMIFDLGMVVLVWTMFLENIATTVGYFFLYKANHGRLSIWSGRWYRIRSILKDCWPLFLSNMAVLLYMRTDQLMIGQMIDDKAVGIYSSAVKISEVWYFIPMILVSSVYPSIIRSRETDQEEYKDKLKFLHTILLYISLSIAVLLSFVSNHLMEFVYGGSFAAAGPILSVHIWSGVFVFWGIASSRWFVLENLQRFQLYQTATGCAANLALNYFLIPRAGIMGAAVSTLISQGIASTFLNLLHKDSRFAFRMQMESFLFWRNRTWRALLR</sequence>
<dbReference type="PANTHER" id="PTHR43424:SF1">
    <property type="entry name" value="LOCUS PUTATIVE PROTEIN 1-RELATED"/>
    <property type="match status" value="1"/>
</dbReference>
<feature type="transmembrane region" description="Helical" evidence="1">
    <location>
        <begin position="183"/>
        <end position="202"/>
    </location>
</feature>
<feature type="transmembrane region" description="Helical" evidence="1">
    <location>
        <begin position="54"/>
        <end position="77"/>
    </location>
</feature>
<organism evidence="2 3">
    <name type="scientific">Leptospira fluminis</name>
    <dbReference type="NCBI Taxonomy" id="2484979"/>
    <lineage>
        <taxon>Bacteria</taxon>
        <taxon>Pseudomonadati</taxon>
        <taxon>Spirochaetota</taxon>
        <taxon>Spirochaetia</taxon>
        <taxon>Leptospirales</taxon>
        <taxon>Leptospiraceae</taxon>
        <taxon>Leptospira</taxon>
    </lineage>
</organism>
<evidence type="ECO:0000256" key="1">
    <source>
        <dbReference type="SAM" id="Phobius"/>
    </source>
</evidence>
<gene>
    <name evidence="2" type="ORF">EHO61_12840</name>
</gene>
<keyword evidence="1" id="KW-1133">Transmembrane helix</keyword>
<comment type="caution">
    <text evidence="2">The sequence shown here is derived from an EMBL/GenBank/DDBJ whole genome shotgun (WGS) entry which is preliminary data.</text>
</comment>
<evidence type="ECO:0000313" key="2">
    <source>
        <dbReference type="EMBL" id="TGK17290.1"/>
    </source>
</evidence>